<evidence type="ECO:0000313" key="4">
    <source>
        <dbReference type="EMBL" id="THH36543.1"/>
    </source>
</evidence>
<dbReference type="Gene3D" id="2.60.120.200">
    <property type="match status" value="1"/>
</dbReference>
<sequence length="269" mass="30354">MNHPFLLLSGLAAVALALPGCFNLEATGKTPAHPDRALIWSDEFDGDALDTTDWNFELGDGCPNLCGWGNAEKQLYTRENHRLVDGHLIITVRKEGEAYTSTRITTKDKRAFKYGRIETRAKLPVGQGLWPAFWMLGQNIDEVGWPRCGEIDILEYVGREPGQVFTTLHTEAAHGDSGNSKVSRFADIEEGFHRFAAEWTEKEISFFVDDQLVYTFKPESYTEAVWPFDQPFYILFNLAVGGNFGGHNVDDSVFPQEYIIDYVRVYAAE</sequence>
<dbReference type="GO" id="GO:0004553">
    <property type="term" value="F:hydrolase activity, hydrolyzing O-glycosyl compounds"/>
    <property type="evidence" value="ECO:0007669"/>
    <property type="project" value="InterPro"/>
</dbReference>
<dbReference type="PANTHER" id="PTHR10963:SF55">
    <property type="entry name" value="GLYCOSIDE HYDROLASE FAMILY 16 PROTEIN"/>
    <property type="match status" value="1"/>
</dbReference>
<dbReference type="AlphaFoldDB" id="A0A4V3XKD5"/>
<dbReference type="EMBL" id="SRSF01000008">
    <property type="protein sequence ID" value="THH36543.1"/>
    <property type="molecule type" value="Genomic_DNA"/>
</dbReference>
<dbReference type="InterPro" id="IPR013320">
    <property type="entry name" value="ConA-like_dom_sf"/>
</dbReference>
<organism evidence="4 5">
    <name type="scientific">Neolewinella litorea</name>
    <dbReference type="NCBI Taxonomy" id="2562452"/>
    <lineage>
        <taxon>Bacteria</taxon>
        <taxon>Pseudomonadati</taxon>
        <taxon>Bacteroidota</taxon>
        <taxon>Saprospiria</taxon>
        <taxon>Saprospirales</taxon>
        <taxon>Lewinellaceae</taxon>
        <taxon>Neolewinella</taxon>
    </lineage>
</organism>
<dbReference type="Proteomes" id="UP000308528">
    <property type="component" value="Unassembled WGS sequence"/>
</dbReference>
<dbReference type="InterPro" id="IPR050546">
    <property type="entry name" value="Glycosyl_Hydrlase_16"/>
</dbReference>
<dbReference type="GO" id="GO:0005975">
    <property type="term" value="P:carbohydrate metabolic process"/>
    <property type="evidence" value="ECO:0007669"/>
    <property type="project" value="InterPro"/>
</dbReference>
<feature type="chain" id="PRO_5020582432" evidence="2">
    <location>
        <begin position="27"/>
        <end position="269"/>
    </location>
</feature>
<comment type="similarity">
    <text evidence="1">Belongs to the glycosyl hydrolase 16 family.</text>
</comment>
<evidence type="ECO:0000259" key="3">
    <source>
        <dbReference type="PROSITE" id="PS51762"/>
    </source>
</evidence>
<dbReference type="PROSITE" id="PS51762">
    <property type="entry name" value="GH16_2"/>
    <property type="match status" value="1"/>
</dbReference>
<dbReference type="CDD" id="cd08023">
    <property type="entry name" value="GH16_laminarinase_like"/>
    <property type="match status" value="1"/>
</dbReference>
<evidence type="ECO:0000313" key="5">
    <source>
        <dbReference type="Proteomes" id="UP000308528"/>
    </source>
</evidence>
<protein>
    <submittedName>
        <fullName evidence="4">Glycoside hydrolase family 16 protein</fullName>
    </submittedName>
</protein>
<keyword evidence="2" id="KW-0732">Signal</keyword>
<reference evidence="4 5" key="1">
    <citation type="submission" date="2019-04" db="EMBL/GenBank/DDBJ databases">
        <title>Lewinella litorea sp. nov., isolated from a marine sand.</title>
        <authorList>
            <person name="Yoon J.-H."/>
        </authorList>
    </citation>
    <scope>NUCLEOTIDE SEQUENCE [LARGE SCALE GENOMIC DNA]</scope>
    <source>
        <strain evidence="4 5">HSMS-39</strain>
    </source>
</reference>
<dbReference type="OrthoDB" id="9809583at2"/>
<proteinExistence type="inferred from homology"/>
<dbReference type="InterPro" id="IPR000757">
    <property type="entry name" value="Beta-glucanase-like"/>
</dbReference>
<dbReference type="Pfam" id="PF00722">
    <property type="entry name" value="Glyco_hydro_16"/>
    <property type="match status" value="1"/>
</dbReference>
<comment type="caution">
    <text evidence="4">The sequence shown here is derived from an EMBL/GenBank/DDBJ whole genome shotgun (WGS) entry which is preliminary data.</text>
</comment>
<dbReference type="SUPFAM" id="SSF49899">
    <property type="entry name" value="Concanavalin A-like lectins/glucanases"/>
    <property type="match status" value="1"/>
</dbReference>
<feature type="signal peptide" evidence="2">
    <location>
        <begin position="1"/>
        <end position="26"/>
    </location>
</feature>
<feature type="domain" description="GH16" evidence="3">
    <location>
        <begin position="24"/>
        <end position="269"/>
    </location>
</feature>
<gene>
    <name evidence="4" type="ORF">E4021_14850</name>
</gene>
<dbReference type="RefSeq" id="WP_136460162.1">
    <property type="nucleotide sequence ID" value="NZ_SRSF01000008.1"/>
</dbReference>
<evidence type="ECO:0000256" key="2">
    <source>
        <dbReference type="SAM" id="SignalP"/>
    </source>
</evidence>
<name>A0A4V3XKD5_9BACT</name>
<keyword evidence="4" id="KW-0378">Hydrolase</keyword>
<evidence type="ECO:0000256" key="1">
    <source>
        <dbReference type="ARBA" id="ARBA00006865"/>
    </source>
</evidence>
<keyword evidence="5" id="KW-1185">Reference proteome</keyword>
<accession>A0A4V3XKD5</accession>
<dbReference type="PANTHER" id="PTHR10963">
    <property type="entry name" value="GLYCOSYL HYDROLASE-RELATED"/>
    <property type="match status" value="1"/>
</dbReference>